<dbReference type="EMBL" id="CAJRAF010000002">
    <property type="protein sequence ID" value="CAG5003216.1"/>
    <property type="molecule type" value="Genomic_DNA"/>
</dbReference>
<comment type="caution">
    <text evidence="3">The sequence shown here is derived from an EMBL/GenBank/DDBJ whole genome shotgun (WGS) entry which is preliminary data.</text>
</comment>
<keyword evidence="2" id="KW-0472">Membrane</keyword>
<feature type="transmembrane region" description="Helical" evidence="2">
    <location>
        <begin position="152"/>
        <end position="172"/>
    </location>
</feature>
<keyword evidence="2" id="KW-0812">Transmembrane</keyword>
<name>A0A916NLX7_9BACT</name>
<evidence type="ECO:0008006" key="5">
    <source>
        <dbReference type="Google" id="ProtNLM"/>
    </source>
</evidence>
<feature type="region of interest" description="Disordered" evidence="1">
    <location>
        <begin position="375"/>
        <end position="415"/>
    </location>
</feature>
<dbReference type="PROSITE" id="PS51257">
    <property type="entry name" value="PROKAR_LIPOPROTEIN"/>
    <property type="match status" value="1"/>
</dbReference>
<feature type="transmembrane region" description="Helical" evidence="2">
    <location>
        <begin position="12"/>
        <end position="34"/>
    </location>
</feature>
<keyword evidence="4" id="KW-1185">Reference proteome</keyword>
<organism evidence="3 4">
    <name type="scientific">Dyadobacter helix</name>
    <dbReference type="NCBI Taxonomy" id="2822344"/>
    <lineage>
        <taxon>Bacteria</taxon>
        <taxon>Pseudomonadati</taxon>
        <taxon>Bacteroidota</taxon>
        <taxon>Cytophagia</taxon>
        <taxon>Cytophagales</taxon>
        <taxon>Spirosomataceae</taxon>
        <taxon>Dyadobacter</taxon>
    </lineage>
</organism>
<evidence type="ECO:0000256" key="1">
    <source>
        <dbReference type="SAM" id="MobiDB-lite"/>
    </source>
</evidence>
<dbReference type="Proteomes" id="UP000680038">
    <property type="component" value="Unassembled WGS sequence"/>
</dbReference>
<feature type="transmembrane region" description="Helical" evidence="2">
    <location>
        <begin position="204"/>
        <end position="224"/>
    </location>
</feature>
<sequence>MTAKKIIGLLHLWLGLTSGLVVFILGLTGCIYVFEDEIREIVYHDRLYVQAENTPRLPVSILLSNAQQHLGKGYPITNYQISNAPSATARFMAYKSNEEAISYFGIHEYAYNVYLNPYSGKVVHIEDNKFEFFTLVLYLHYDLFLGKIGKQIVGWSTVIFIVLLISGLVLWWPKNKAAAKQRYWFQWKDSTKWKRKNYDLHNIVGFYFMSVTLIIALTGLVWAFKWFNETVQLVTNAGRPSKKLEAVFSDSAAFQPVKAIDKIYADIHRSVPGAKSYSFVVPKQKGGAFIANALFEGTDRFRFTTKQYDQYSGKVLRKRGFADKDRGEKLRAMNYDIHVGSILGLPGKILAFLASLTATSLPITGFIIWWGRRNKSKKKNSPSGRGTVQGKKATKLPVEKTSVNTKHLADQPRAQ</sequence>
<dbReference type="PANTHER" id="PTHR34219">
    <property type="entry name" value="IRON-REGULATED INNER MEMBRANE PROTEIN-RELATED"/>
    <property type="match status" value="1"/>
</dbReference>
<dbReference type="InterPro" id="IPR005625">
    <property type="entry name" value="PepSY-ass_TM"/>
</dbReference>
<dbReference type="AlphaFoldDB" id="A0A916NLX7"/>
<reference evidence="3" key="1">
    <citation type="submission" date="2021-04" db="EMBL/GenBank/DDBJ databases">
        <authorList>
            <person name="Rodrigo-Torres L."/>
            <person name="Arahal R. D."/>
            <person name="Lucena T."/>
        </authorList>
    </citation>
    <scope>NUCLEOTIDE SEQUENCE</scope>
    <source>
        <strain evidence="3">CECT 9275</strain>
    </source>
</reference>
<evidence type="ECO:0000313" key="4">
    <source>
        <dbReference type="Proteomes" id="UP000680038"/>
    </source>
</evidence>
<dbReference type="Pfam" id="PF03929">
    <property type="entry name" value="PepSY_TM"/>
    <property type="match status" value="1"/>
</dbReference>
<dbReference type="RefSeq" id="WP_215239642.1">
    <property type="nucleotide sequence ID" value="NZ_CAJRAF010000002.1"/>
</dbReference>
<feature type="transmembrane region" description="Helical" evidence="2">
    <location>
        <begin position="349"/>
        <end position="370"/>
    </location>
</feature>
<protein>
    <recommendedName>
        <fullName evidence="5">PepSY domain-containing protein</fullName>
    </recommendedName>
</protein>
<accession>A0A916NLX7</accession>
<proteinExistence type="predicted"/>
<gene>
    <name evidence="3" type="ORF">DYBT9275_03099</name>
</gene>
<evidence type="ECO:0000256" key="2">
    <source>
        <dbReference type="SAM" id="Phobius"/>
    </source>
</evidence>
<evidence type="ECO:0000313" key="3">
    <source>
        <dbReference type="EMBL" id="CAG5003216.1"/>
    </source>
</evidence>
<keyword evidence="2" id="KW-1133">Transmembrane helix</keyword>